<dbReference type="Proteomes" id="UP001165121">
    <property type="component" value="Unassembled WGS sequence"/>
</dbReference>
<gene>
    <name evidence="2" type="ORF">Pfra01_001231200</name>
</gene>
<organism evidence="2 3">
    <name type="scientific">Phytophthora fragariaefolia</name>
    <dbReference type="NCBI Taxonomy" id="1490495"/>
    <lineage>
        <taxon>Eukaryota</taxon>
        <taxon>Sar</taxon>
        <taxon>Stramenopiles</taxon>
        <taxon>Oomycota</taxon>
        <taxon>Peronosporomycetes</taxon>
        <taxon>Peronosporales</taxon>
        <taxon>Peronosporaceae</taxon>
        <taxon>Phytophthora</taxon>
    </lineage>
</organism>
<name>A0A9W7CVK4_9STRA</name>
<sequence>MWGATIQESTENDGQSSAASSPRSIKGSLAFILDDDASNIKRSATAAQLNAIEPANDKYTRPSITGHSICSLLTPTNSSDDNNESRDTITPTAQLARKVFTDWLGGIVSTNC</sequence>
<evidence type="ECO:0000313" key="2">
    <source>
        <dbReference type="EMBL" id="GMF40296.1"/>
    </source>
</evidence>
<dbReference type="AlphaFoldDB" id="A0A9W7CVK4"/>
<accession>A0A9W7CVK4</accession>
<reference evidence="2" key="1">
    <citation type="submission" date="2023-04" db="EMBL/GenBank/DDBJ databases">
        <title>Phytophthora fragariaefolia NBRC 109709.</title>
        <authorList>
            <person name="Ichikawa N."/>
            <person name="Sato H."/>
            <person name="Tonouchi N."/>
        </authorList>
    </citation>
    <scope>NUCLEOTIDE SEQUENCE</scope>
    <source>
        <strain evidence="2">NBRC 109709</strain>
    </source>
</reference>
<protein>
    <submittedName>
        <fullName evidence="2">Unnamed protein product</fullName>
    </submittedName>
</protein>
<evidence type="ECO:0000313" key="3">
    <source>
        <dbReference type="Proteomes" id="UP001165121"/>
    </source>
</evidence>
<comment type="caution">
    <text evidence="2">The sequence shown here is derived from an EMBL/GenBank/DDBJ whole genome shotgun (WGS) entry which is preliminary data.</text>
</comment>
<proteinExistence type="predicted"/>
<keyword evidence="3" id="KW-1185">Reference proteome</keyword>
<dbReference type="OrthoDB" id="125993at2759"/>
<feature type="region of interest" description="Disordered" evidence="1">
    <location>
        <begin position="1"/>
        <end position="22"/>
    </location>
</feature>
<dbReference type="EMBL" id="BSXT01001236">
    <property type="protein sequence ID" value="GMF40296.1"/>
    <property type="molecule type" value="Genomic_DNA"/>
</dbReference>
<evidence type="ECO:0000256" key="1">
    <source>
        <dbReference type="SAM" id="MobiDB-lite"/>
    </source>
</evidence>